<reference evidence="1 2" key="1">
    <citation type="submission" date="2024-03" db="EMBL/GenBank/DDBJ databases">
        <title>The complete genome of Streptomyces sirii sp.nov.</title>
        <authorList>
            <person name="Zakalyukina Y.V."/>
            <person name="Belik A.R."/>
            <person name="Biryukov M.V."/>
            <person name="Baturina O.A."/>
            <person name="Kabilov M.R."/>
        </authorList>
    </citation>
    <scope>NUCLEOTIDE SEQUENCE [LARGE SCALE GENOMIC DNA]</scope>
    <source>
        <strain evidence="1 2">BP-8</strain>
    </source>
</reference>
<evidence type="ECO:0000313" key="1">
    <source>
        <dbReference type="EMBL" id="WXK78186.1"/>
    </source>
</evidence>
<name>A0ABZ2QPK4_9ACTN</name>
<dbReference type="Proteomes" id="UP001626628">
    <property type="component" value="Chromosome"/>
</dbReference>
<keyword evidence="2" id="KW-1185">Reference proteome</keyword>
<proteinExistence type="predicted"/>
<sequence>MGDVERDPAAERVKDAEEARDDLRTALKGAGITLPSLSLDGVSLAGDIPRPLVDLGRCTPDLARRLAETIRKGAT</sequence>
<dbReference type="EMBL" id="CP147982">
    <property type="protein sequence ID" value="WXK78186.1"/>
    <property type="molecule type" value="Genomic_DNA"/>
</dbReference>
<dbReference type="RefSeq" id="WP_407287127.1">
    <property type="nucleotide sequence ID" value="NZ_CP147982.1"/>
</dbReference>
<accession>A0ABZ2QPK4</accession>
<protein>
    <submittedName>
        <fullName evidence="1">Uncharacterized protein</fullName>
    </submittedName>
</protein>
<organism evidence="1 2">
    <name type="scientific">Streptomyces sirii</name>
    <dbReference type="NCBI Taxonomy" id="3127701"/>
    <lineage>
        <taxon>Bacteria</taxon>
        <taxon>Bacillati</taxon>
        <taxon>Actinomycetota</taxon>
        <taxon>Actinomycetes</taxon>
        <taxon>Kitasatosporales</taxon>
        <taxon>Streptomycetaceae</taxon>
        <taxon>Streptomyces</taxon>
    </lineage>
</organism>
<gene>
    <name evidence="1" type="ORF">WAB15_20495</name>
</gene>
<evidence type="ECO:0000313" key="2">
    <source>
        <dbReference type="Proteomes" id="UP001626628"/>
    </source>
</evidence>